<dbReference type="EMBL" id="JADCUA010000025">
    <property type="protein sequence ID" value="KAH9831657.1"/>
    <property type="molecule type" value="Genomic_DNA"/>
</dbReference>
<gene>
    <name evidence="1" type="ORF">C8Q71DRAFT_781866</name>
</gene>
<dbReference type="Proteomes" id="UP000814176">
    <property type="component" value="Unassembled WGS sequence"/>
</dbReference>
<dbReference type="GeneID" id="72005629"/>
<evidence type="ECO:0000313" key="1">
    <source>
        <dbReference type="EMBL" id="KAH9831657.1"/>
    </source>
</evidence>
<reference evidence="1 2" key="1">
    <citation type="journal article" date="2021" name="Environ. Microbiol.">
        <title>Gene family expansions and transcriptome signatures uncover fungal adaptations to wood decay.</title>
        <authorList>
            <person name="Hage H."/>
            <person name="Miyauchi S."/>
            <person name="Viragh M."/>
            <person name="Drula E."/>
            <person name="Min B."/>
            <person name="Chaduli D."/>
            <person name="Navarro D."/>
            <person name="Favel A."/>
            <person name="Norest M."/>
            <person name="Lesage-Meessen L."/>
            <person name="Balint B."/>
            <person name="Merenyi Z."/>
            <person name="de Eugenio L."/>
            <person name="Morin E."/>
            <person name="Martinez A.T."/>
            <person name="Baldrian P."/>
            <person name="Stursova M."/>
            <person name="Martinez M.J."/>
            <person name="Novotny C."/>
            <person name="Magnuson J.K."/>
            <person name="Spatafora J.W."/>
            <person name="Maurice S."/>
            <person name="Pangilinan J."/>
            <person name="Andreopoulos W."/>
            <person name="LaButti K."/>
            <person name="Hundley H."/>
            <person name="Na H."/>
            <person name="Kuo A."/>
            <person name="Barry K."/>
            <person name="Lipzen A."/>
            <person name="Henrissat B."/>
            <person name="Riley R."/>
            <person name="Ahrendt S."/>
            <person name="Nagy L.G."/>
            <person name="Grigoriev I.V."/>
            <person name="Martin F."/>
            <person name="Rosso M.N."/>
        </authorList>
    </citation>
    <scope>NUCLEOTIDE SEQUENCE [LARGE SCALE GENOMIC DNA]</scope>
    <source>
        <strain evidence="1 2">CIRM-BRFM 1785</strain>
    </source>
</reference>
<sequence>MVVPNSCGRGEEGLLQISVTGTQWSTLASIRSMAVEASLSFRVSLSRLPNGQQEHIIALRGHYRCHGPLQSDTDSRRHAFEVATRSRPMSVWMHRNSLGVAPKLGEPRVIRESLAIAIAKDGPNGHPARIMLRTCGVESLVGSAVKFSSAPSIDVVASKPRSSSWKLKLERTEEGFAMPIEAAVMEPICLTTGCLQPDA</sequence>
<evidence type="ECO:0000313" key="2">
    <source>
        <dbReference type="Proteomes" id="UP000814176"/>
    </source>
</evidence>
<protein>
    <submittedName>
        <fullName evidence="1">Uncharacterized protein</fullName>
    </submittedName>
</protein>
<comment type="caution">
    <text evidence="1">The sequence shown here is derived from an EMBL/GenBank/DDBJ whole genome shotgun (WGS) entry which is preliminary data.</text>
</comment>
<organism evidence="1 2">
    <name type="scientific">Rhodofomes roseus</name>
    <dbReference type="NCBI Taxonomy" id="34475"/>
    <lineage>
        <taxon>Eukaryota</taxon>
        <taxon>Fungi</taxon>
        <taxon>Dikarya</taxon>
        <taxon>Basidiomycota</taxon>
        <taxon>Agaricomycotina</taxon>
        <taxon>Agaricomycetes</taxon>
        <taxon>Polyporales</taxon>
        <taxon>Rhodofomes</taxon>
    </lineage>
</organism>
<dbReference type="RefSeq" id="XP_047774771.1">
    <property type="nucleotide sequence ID" value="XM_047924897.1"/>
</dbReference>
<name>A0ABQ8K583_9APHY</name>
<keyword evidence="2" id="KW-1185">Reference proteome</keyword>
<accession>A0ABQ8K583</accession>
<proteinExistence type="predicted"/>